<keyword evidence="2" id="KW-1185">Reference proteome</keyword>
<reference evidence="1 2" key="1">
    <citation type="submission" date="2023-08" db="EMBL/GenBank/DDBJ databases">
        <title>A Necator americanus chromosomal reference genome.</title>
        <authorList>
            <person name="Ilik V."/>
            <person name="Petrzelkova K.J."/>
            <person name="Pardy F."/>
            <person name="Fuh T."/>
            <person name="Niatou-Singa F.S."/>
            <person name="Gouil Q."/>
            <person name="Baker L."/>
            <person name="Ritchie M.E."/>
            <person name="Jex A.R."/>
            <person name="Gazzola D."/>
            <person name="Li H."/>
            <person name="Toshio Fujiwara R."/>
            <person name="Zhan B."/>
            <person name="Aroian R.V."/>
            <person name="Pafco B."/>
            <person name="Schwarz E.M."/>
        </authorList>
    </citation>
    <scope>NUCLEOTIDE SEQUENCE [LARGE SCALE GENOMIC DNA]</scope>
    <source>
        <strain evidence="1 2">Aroian</strain>
        <tissue evidence="1">Whole animal</tissue>
    </source>
</reference>
<gene>
    <name evidence="1" type="primary">Necator_chrX.g25453</name>
    <name evidence="1" type="ORF">RB195_025287</name>
</gene>
<accession>A0ABR1ERM3</accession>
<evidence type="ECO:0000313" key="1">
    <source>
        <dbReference type="EMBL" id="KAK6765297.1"/>
    </source>
</evidence>
<proteinExistence type="predicted"/>
<dbReference type="EMBL" id="JAVFWL010000006">
    <property type="protein sequence ID" value="KAK6765297.1"/>
    <property type="molecule type" value="Genomic_DNA"/>
</dbReference>
<evidence type="ECO:0000313" key="2">
    <source>
        <dbReference type="Proteomes" id="UP001303046"/>
    </source>
</evidence>
<organism evidence="1 2">
    <name type="scientific">Necator americanus</name>
    <name type="common">Human hookworm</name>
    <dbReference type="NCBI Taxonomy" id="51031"/>
    <lineage>
        <taxon>Eukaryota</taxon>
        <taxon>Metazoa</taxon>
        <taxon>Ecdysozoa</taxon>
        <taxon>Nematoda</taxon>
        <taxon>Chromadorea</taxon>
        <taxon>Rhabditida</taxon>
        <taxon>Rhabditina</taxon>
        <taxon>Rhabditomorpha</taxon>
        <taxon>Strongyloidea</taxon>
        <taxon>Ancylostomatidae</taxon>
        <taxon>Bunostominae</taxon>
        <taxon>Necator</taxon>
    </lineage>
</organism>
<name>A0ABR1ERM3_NECAM</name>
<comment type="caution">
    <text evidence="1">The sequence shown here is derived from an EMBL/GenBank/DDBJ whole genome shotgun (WGS) entry which is preliminary data.</text>
</comment>
<evidence type="ECO:0008006" key="3">
    <source>
        <dbReference type="Google" id="ProtNLM"/>
    </source>
</evidence>
<protein>
    <recommendedName>
        <fullName evidence="3">Reverse transcriptase domain-containing protein</fullName>
    </recommendedName>
</protein>
<dbReference type="Proteomes" id="UP001303046">
    <property type="component" value="Unassembled WGS sequence"/>
</dbReference>
<sequence>MNQRTTVAVRTPAGYSTAFEVITGVRQGAVAGPFLFNFAIDDIMRRTVDQSCRYRPSRQGVSSLSSSTPTIMLYSRKALRNLNMLSTLYRSWLQPMDYIFAPINASRCASLRNFEQKSVWTSNQLNSSMSSVT</sequence>